<dbReference type="PANTHER" id="PTHR46382:SF1">
    <property type="entry name" value="PHOSPHATIDATE CYTIDYLYLTRANSFERASE"/>
    <property type="match status" value="1"/>
</dbReference>
<proteinExistence type="inferred from homology"/>
<accession>A0A0M3V2J2</accession>
<evidence type="ECO:0000256" key="11">
    <source>
        <dbReference type="ARBA" id="ARBA00022692"/>
    </source>
</evidence>
<evidence type="ECO:0000256" key="16">
    <source>
        <dbReference type="ARBA" id="ARBA00023209"/>
    </source>
</evidence>
<dbReference type="AlphaFoldDB" id="A0A0M3V2J2"/>
<dbReference type="PANTHER" id="PTHR46382">
    <property type="entry name" value="PHOSPHATIDATE CYTIDYLYLTRANSFERASE"/>
    <property type="match status" value="1"/>
</dbReference>
<keyword evidence="13 19" id="KW-1133">Transmembrane helix</keyword>
<evidence type="ECO:0000256" key="18">
    <source>
        <dbReference type="RuleBase" id="RU003938"/>
    </source>
</evidence>
<evidence type="ECO:0000256" key="14">
    <source>
        <dbReference type="ARBA" id="ARBA00023098"/>
    </source>
</evidence>
<dbReference type="EC" id="2.7.7.41" evidence="6 18"/>
<dbReference type="PATRIC" id="fig|199.248.peg.1410"/>
<feature type="transmembrane region" description="Helical" evidence="19">
    <location>
        <begin position="158"/>
        <end position="177"/>
    </location>
</feature>
<evidence type="ECO:0000256" key="8">
    <source>
        <dbReference type="ARBA" id="ARBA00022475"/>
    </source>
</evidence>
<evidence type="ECO:0000313" key="20">
    <source>
        <dbReference type="EMBL" id="ALF48018.1"/>
    </source>
</evidence>
<dbReference type="GO" id="GO:0016024">
    <property type="term" value="P:CDP-diacylglycerol biosynthetic process"/>
    <property type="evidence" value="ECO:0007669"/>
    <property type="project" value="UniProtKB-UniPathway"/>
</dbReference>
<organism evidence="20 21">
    <name type="scientific">Campylobacter concisus</name>
    <dbReference type="NCBI Taxonomy" id="199"/>
    <lineage>
        <taxon>Bacteria</taxon>
        <taxon>Pseudomonadati</taxon>
        <taxon>Campylobacterota</taxon>
        <taxon>Epsilonproteobacteria</taxon>
        <taxon>Campylobacterales</taxon>
        <taxon>Campylobacteraceae</taxon>
        <taxon>Campylobacter</taxon>
    </lineage>
</organism>
<keyword evidence="17" id="KW-1208">Phospholipid metabolism</keyword>
<dbReference type="RefSeq" id="WP_054196964.1">
    <property type="nucleotide sequence ID" value="NZ_CABMKQ010000009.1"/>
</dbReference>
<evidence type="ECO:0000256" key="6">
    <source>
        <dbReference type="ARBA" id="ARBA00012487"/>
    </source>
</evidence>
<dbReference type="EMBL" id="CP012541">
    <property type="protein sequence ID" value="ALF48018.1"/>
    <property type="molecule type" value="Genomic_DNA"/>
</dbReference>
<evidence type="ECO:0000256" key="4">
    <source>
        <dbReference type="ARBA" id="ARBA00005189"/>
    </source>
</evidence>
<keyword evidence="11 18" id="KW-0812">Transmembrane</keyword>
<keyword evidence="12 18" id="KW-0548">Nucleotidyltransferase</keyword>
<dbReference type="Pfam" id="PF01148">
    <property type="entry name" value="CTP_transf_1"/>
    <property type="match status" value="1"/>
</dbReference>
<evidence type="ECO:0000256" key="3">
    <source>
        <dbReference type="ARBA" id="ARBA00005119"/>
    </source>
</evidence>
<evidence type="ECO:0000256" key="19">
    <source>
        <dbReference type="SAM" id="Phobius"/>
    </source>
</evidence>
<evidence type="ECO:0000256" key="10">
    <source>
        <dbReference type="ARBA" id="ARBA00022679"/>
    </source>
</evidence>
<keyword evidence="14" id="KW-0443">Lipid metabolism</keyword>
<evidence type="ECO:0000256" key="2">
    <source>
        <dbReference type="ARBA" id="ARBA00004651"/>
    </source>
</evidence>
<feature type="transmembrane region" description="Helical" evidence="19">
    <location>
        <begin position="59"/>
        <end position="87"/>
    </location>
</feature>
<comment type="subcellular location">
    <subcellularLocation>
        <location evidence="2">Cell membrane</location>
        <topology evidence="2">Multi-pass membrane protein</topology>
    </subcellularLocation>
</comment>
<dbReference type="InterPro" id="IPR000374">
    <property type="entry name" value="PC_trans"/>
</dbReference>
<sequence>MQSRIITGVLMFVAILVVFFIDNYILNFILLGAVLYFAFNESLKLYNIDHKQLVFATLAFYVLTYFTNPIFIAILAIMLVASILAHIKSENLKLVAPFVYPTTPIFMMWMLYSEYGVGYLVWLILSVVASDSGAFFIGKMFGKHPLSPSSPNKTIEGAAGGVAIGTVIGCIVGNFVTEGFFQILFSSFLVCVFAVWGDLFESYLKRLCGVKDSGSLFPGHGGMLDRIDGYLFGVVALLWSLSW</sequence>
<evidence type="ECO:0000256" key="7">
    <source>
        <dbReference type="ARBA" id="ARBA00019373"/>
    </source>
</evidence>
<dbReference type="GeneID" id="28663043"/>
<evidence type="ECO:0000313" key="21">
    <source>
        <dbReference type="Proteomes" id="UP000066049"/>
    </source>
</evidence>
<dbReference type="KEGG" id="ccoc:CCON33237_1364"/>
<evidence type="ECO:0000256" key="15">
    <source>
        <dbReference type="ARBA" id="ARBA00023136"/>
    </source>
</evidence>
<keyword evidence="8" id="KW-1003">Cell membrane</keyword>
<dbReference type="GO" id="GO:0005886">
    <property type="term" value="C:plasma membrane"/>
    <property type="evidence" value="ECO:0007669"/>
    <property type="project" value="UniProtKB-SubCell"/>
</dbReference>
<comment type="pathway">
    <text evidence="4">Lipid metabolism.</text>
</comment>
<keyword evidence="10 18" id="KW-0808">Transferase</keyword>
<comment type="similarity">
    <text evidence="5 18">Belongs to the CDS family.</text>
</comment>
<evidence type="ECO:0000256" key="9">
    <source>
        <dbReference type="ARBA" id="ARBA00022516"/>
    </source>
</evidence>
<dbReference type="UniPathway" id="UPA00557">
    <property type="reaction ID" value="UER00614"/>
</dbReference>
<evidence type="ECO:0000256" key="13">
    <source>
        <dbReference type="ARBA" id="ARBA00022989"/>
    </source>
</evidence>
<dbReference type="Proteomes" id="UP000066049">
    <property type="component" value="Chromosome"/>
</dbReference>
<evidence type="ECO:0000256" key="1">
    <source>
        <dbReference type="ARBA" id="ARBA00001698"/>
    </source>
</evidence>
<dbReference type="GO" id="GO:0004605">
    <property type="term" value="F:phosphatidate cytidylyltransferase activity"/>
    <property type="evidence" value="ECO:0007669"/>
    <property type="project" value="UniProtKB-EC"/>
</dbReference>
<comment type="catalytic activity">
    <reaction evidence="1 18">
        <text>a 1,2-diacyl-sn-glycero-3-phosphate + CTP + H(+) = a CDP-1,2-diacyl-sn-glycerol + diphosphate</text>
        <dbReference type="Rhea" id="RHEA:16229"/>
        <dbReference type="ChEBI" id="CHEBI:15378"/>
        <dbReference type="ChEBI" id="CHEBI:33019"/>
        <dbReference type="ChEBI" id="CHEBI:37563"/>
        <dbReference type="ChEBI" id="CHEBI:58332"/>
        <dbReference type="ChEBI" id="CHEBI:58608"/>
        <dbReference type="EC" id="2.7.7.41"/>
    </reaction>
</comment>
<keyword evidence="16" id="KW-0594">Phospholipid biosynthesis</keyword>
<keyword evidence="15 19" id="KW-0472">Membrane</keyword>
<dbReference type="PROSITE" id="PS01315">
    <property type="entry name" value="CDS"/>
    <property type="match status" value="1"/>
</dbReference>
<reference evidence="21" key="1">
    <citation type="submission" date="2015-08" db="EMBL/GenBank/DDBJ databases">
        <title>Comparative genomics of the Campylobacter concisus group.</title>
        <authorList>
            <person name="Miller W.G."/>
            <person name="Yee E."/>
            <person name="Chapman M.H."/>
            <person name="Huynh S."/>
            <person name="Bono J.L."/>
            <person name="On S.L.W."/>
            <person name="St Leger J."/>
            <person name="Foster G."/>
            <person name="Parker C.T."/>
        </authorList>
    </citation>
    <scope>NUCLEOTIDE SEQUENCE [LARGE SCALE GENOMIC DNA]</scope>
    <source>
        <strain evidence="21">ATCC 33237</strain>
    </source>
</reference>
<evidence type="ECO:0000256" key="17">
    <source>
        <dbReference type="ARBA" id="ARBA00023264"/>
    </source>
</evidence>
<evidence type="ECO:0000256" key="12">
    <source>
        <dbReference type="ARBA" id="ARBA00022695"/>
    </source>
</evidence>
<feature type="transmembrane region" description="Helical" evidence="19">
    <location>
        <begin position="118"/>
        <end position="137"/>
    </location>
</feature>
<feature type="transmembrane region" description="Helical" evidence="19">
    <location>
        <begin position="12"/>
        <end position="39"/>
    </location>
</feature>
<name>A0A0M3V2J2_9BACT</name>
<protein>
    <recommendedName>
        <fullName evidence="7 18">Phosphatidate cytidylyltransferase</fullName>
        <ecNumber evidence="6 18">2.7.7.41</ecNumber>
    </recommendedName>
</protein>
<comment type="pathway">
    <text evidence="3 18">Phospholipid metabolism; CDP-diacylglycerol biosynthesis; CDP-diacylglycerol from sn-glycerol 3-phosphate: step 3/3.</text>
</comment>
<keyword evidence="9" id="KW-0444">Lipid biosynthesis</keyword>
<gene>
    <name evidence="20" type="primary">cdsA</name>
    <name evidence="20" type="ORF">CCON33237_1364</name>
</gene>
<feature type="transmembrane region" description="Helical" evidence="19">
    <location>
        <begin position="183"/>
        <end position="204"/>
    </location>
</feature>
<evidence type="ECO:0000256" key="5">
    <source>
        <dbReference type="ARBA" id="ARBA00010185"/>
    </source>
</evidence>